<dbReference type="EMBL" id="UINC01004064">
    <property type="protein sequence ID" value="SVA11501.1"/>
    <property type="molecule type" value="Genomic_DNA"/>
</dbReference>
<evidence type="ECO:0000313" key="1">
    <source>
        <dbReference type="EMBL" id="SVA11501.1"/>
    </source>
</evidence>
<sequence length="173" mass="19610">MKEYLDKDFEIIEGNLITVGDYVTNGFQISGETSEKRKVSAELSYSTGEFWTGNKQTYKGELSLKPFPGLNIQGDFEYNSVSLSAGGFDTNLYRLTLGVYPTPRTAFYSNLQYDDISNMLGLFAKLRHTIRPGSDIYLVYTHNWQSYGDGLLDFDLGTVSRVSSVKINYTHRF</sequence>
<accession>A0A381T7K4</accession>
<protein>
    <recommendedName>
        <fullName evidence="2">TonB-dependent receptor-like beta-barrel domain-containing protein</fullName>
    </recommendedName>
</protein>
<proteinExistence type="predicted"/>
<name>A0A381T7K4_9ZZZZ</name>
<evidence type="ECO:0008006" key="2">
    <source>
        <dbReference type="Google" id="ProtNLM"/>
    </source>
</evidence>
<gene>
    <name evidence="1" type="ORF">METZ01_LOCUS64355</name>
</gene>
<reference evidence="1" key="1">
    <citation type="submission" date="2018-05" db="EMBL/GenBank/DDBJ databases">
        <authorList>
            <person name="Lanie J.A."/>
            <person name="Ng W.-L."/>
            <person name="Kazmierczak K.M."/>
            <person name="Andrzejewski T.M."/>
            <person name="Davidsen T.M."/>
            <person name="Wayne K.J."/>
            <person name="Tettelin H."/>
            <person name="Glass J.I."/>
            <person name="Rusch D."/>
            <person name="Podicherti R."/>
            <person name="Tsui H.-C.T."/>
            <person name="Winkler M.E."/>
        </authorList>
    </citation>
    <scope>NUCLEOTIDE SEQUENCE</scope>
</reference>
<organism evidence="1">
    <name type="scientific">marine metagenome</name>
    <dbReference type="NCBI Taxonomy" id="408172"/>
    <lineage>
        <taxon>unclassified sequences</taxon>
        <taxon>metagenomes</taxon>
        <taxon>ecological metagenomes</taxon>
    </lineage>
</organism>
<dbReference type="AlphaFoldDB" id="A0A381T7K4"/>